<sequence>MSRPRQPARRSSGPQGEAGEPLRASWRPAPREASAAGGGPPKKPNGWRRFAGTYGWRVYALPILLVVTVLVGVDTATTGDESGQQSAESSVGPQAEGPQATERRGKPANLNIPTAELPDGAPYTSAGNGTWRIVPGTSEPVGKGSEEFTYTVEIEDGLNEADYGGDEAFAQMVDGTLANEKSWIGDGSIKLRRVDASGPDPDFRVSLTSHETTKRADVCGFSIPYPTSCWRSSSERVVINHARWVRGAEAFGSDMLLYRQYAINHEVGHALGNNHEGCKAEGDLAPVMMQQTFGVANDYVAKLNTDDPINRQAVPKDGKTCRPNAWPVPGSRPSS</sequence>
<evidence type="ECO:0000256" key="2">
    <source>
        <dbReference type="SAM" id="Phobius"/>
    </source>
</evidence>
<dbReference type="RefSeq" id="WP_243659071.1">
    <property type="nucleotide sequence ID" value="NZ_SLXQ01000009.1"/>
</dbReference>
<feature type="compositionally biased region" description="Basic and acidic residues" evidence="1">
    <location>
        <begin position="307"/>
        <end position="320"/>
    </location>
</feature>
<keyword evidence="2" id="KW-1133">Transmembrane helix</keyword>
<proteinExistence type="predicted"/>
<feature type="region of interest" description="Disordered" evidence="1">
    <location>
        <begin position="307"/>
        <end position="335"/>
    </location>
</feature>
<dbReference type="InterPro" id="IPR022603">
    <property type="entry name" value="DUF3152"/>
</dbReference>
<reference evidence="4 5" key="1">
    <citation type="submission" date="2019-03" db="EMBL/GenBank/DDBJ databases">
        <title>Genomic Encyclopedia of Type Strains, Phase IV (KMG-IV): sequencing the most valuable type-strain genomes for metagenomic binning, comparative biology and taxonomic classification.</title>
        <authorList>
            <person name="Goeker M."/>
        </authorList>
    </citation>
    <scope>NUCLEOTIDE SEQUENCE [LARGE SCALE GENOMIC DNA]</scope>
    <source>
        <strain evidence="4 5">DSM 45765</strain>
    </source>
</reference>
<dbReference type="AlphaFoldDB" id="A0A4R2QJ34"/>
<keyword evidence="2" id="KW-0472">Membrane</keyword>
<feature type="region of interest" description="Disordered" evidence="1">
    <location>
        <begin position="78"/>
        <end position="126"/>
    </location>
</feature>
<name>A0A4R2QJ34_9PSEU</name>
<feature type="compositionally biased region" description="Polar residues" evidence="1">
    <location>
        <begin position="81"/>
        <end position="92"/>
    </location>
</feature>
<organism evidence="4 5">
    <name type="scientific">Tamaricihabitans halophyticus</name>
    <dbReference type="NCBI Taxonomy" id="1262583"/>
    <lineage>
        <taxon>Bacteria</taxon>
        <taxon>Bacillati</taxon>
        <taxon>Actinomycetota</taxon>
        <taxon>Actinomycetes</taxon>
        <taxon>Pseudonocardiales</taxon>
        <taxon>Pseudonocardiaceae</taxon>
        <taxon>Tamaricihabitans</taxon>
    </lineage>
</organism>
<comment type="caution">
    <text evidence="4">The sequence shown here is derived from an EMBL/GenBank/DDBJ whole genome shotgun (WGS) entry which is preliminary data.</text>
</comment>
<feature type="domain" description="DUF3152" evidence="3">
    <location>
        <begin position="117"/>
        <end position="329"/>
    </location>
</feature>
<feature type="region of interest" description="Disordered" evidence="1">
    <location>
        <begin position="1"/>
        <end position="47"/>
    </location>
</feature>
<gene>
    <name evidence="4" type="ORF">EV191_10989</name>
</gene>
<evidence type="ECO:0000256" key="1">
    <source>
        <dbReference type="SAM" id="MobiDB-lite"/>
    </source>
</evidence>
<protein>
    <submittedName>
        <fullName evidence="4">Uncharacterized protein DUF3152</fullName>
    </submittedName>
</protein>
<dbReference type="Pfam" id="PF11350">
    <property type="entry name" value="DUF3152"/>
    <property type="match status" value="1"/>
</dbReference>
<feature type="transmembrane region" description="Helical" evidence="2">
    <location>
        <begin position="54"/>
        <end position="73"/>
    </location>
</feature>
<keyword evidence="2" id="KW-0812">Transmembrane</keyword>
<dbReference type="Proteomes" id="UP000294911">
    <property type="component" value="Unassembled WGS sequence"/>
</dbReference>
<accession>A0A4R2QJ34</accession>
<evidence type="ECO:0000313" key="4">
    <source>
        <dbReference type="EMBL" id="TCP49267.1"/>
    </source>
</evidence>
<dbReference type="EMBL" id="SLXQ01000009">
    <property type="protein sequence ID" value="TCP49267.1"/>
    <property type="molecule type" value="Genomic_DNA"/>
</dbReference>
<evidence type="ECO:0000259" key="3">
    <source>
        <dbReference type="Pfam" id="PF11350"/>
    </source>
</evidence>
<keyword evidence="5" id="KW-1185">Reference proteome</keyword>
<evidence type="ECO:0000313" key="5">
    <source>
        <dbReference type="Proteomes" id="UP000294911"/>
    </source>
</evidence>
<dbReference type="SUPFAM" id="SSF55486">
    <property type="entry name" value="Metalloproteases ('zincins'), catalytic domain"/>
    <property type="match status" value="1"/>
</dbReference>